<keyword evidence="3" id="KW-1185">Reference proteome</keyword>
<comment type="caution">
    <text evidence="2">The sequence shown here is derived from an EMBL/GenBank/DDBJ whole genome shotgun (WGS) entry which is preliminary data.</text>
</comment>
<reference evidence="3" key="1">
    <citation type="journal article" date="2019" name="Int. J. Syst. Evol. Microbiol.">
        <title>The Global Catalogue of Microorganisms (GCM) 10K type strain sequencing project: providing services to taxonomists for standard genome sequencing and annotation.</title>
        <authorList>
            <consortium name="The Broad Institute Genomics Platform"/>
            <consortium name="The Broad Institute Genome Sequencing Center for Infectious Disease"/>
            <person name="Wu L."/>
            <person name="Ma J."/>
        </authorList>
    </citation>
    <scope>NUCLEOTIDE SEQUENCE [LARGE SCALE GENOMIC DNA]</scope>
    <source>
        <strain evidence="3">DT43</strain>
    </source>
</reference>
<evidence type="ECO:0000313" key="3">
    <source>
        <dbReference type="Proteomes" id="UP001596012"/>
    </source>
</evidence>
<evidence type="ECO:0000313" key="2">
    <source>
        <dbReference type="EMBL" id="MFC4466034.1"/>
    </source>
</evidence>
<dbReference type="EMBL" id="JBHSFG010000028">
    <property type="protein sequence ID" value="MFC4466034.1"/>
    <property type="molecule type" value="Genomic_DNA"/>
</dbReference>
<name>A0ABV8YPN9_9ACTN</name>
<dbReference type="Proteomes" id="UP001596012">
    <property type="component" value="Unassembled WGS sequence"/>
</dbReference>
<feature type="transmembrane region" description="Helical" evidence="1">
    <location>
        <begin position="39"/>
        <end position="60"/>
    </location>
</feature>
<proteinExistence type="predicted"/>
<dbReference type="RefSeq" id="WP_386342447.1">
    <property type="nucleotide sequence ID" value="NZ_JBHSFG010000028.1"/>
</dbReference>
<gene>
    <name evidence="2" type="ORF">ACFPH6_16125</name>
</gene>
<accession>A0ABV8YPN9</accession>
<evidence type="ECO:0000256" key="1">
    <source>
        <dbReference type="SAM" id="Phobius"/>
    </source>
</evidence>
<evidence type="ECO:0008006" key="4">
    <source>
        <dbReference type="Google" id="ProtNLM"/>
    </source>
</evidence>
<keyword evidence="1" id="KW-0472">Membrane</keyword>
<sequence length="185" mass="20254">MSTRPTFEDRLLGELKREIELREAEPNTSARRLFTPRRIALAAAACALAGFAVLFVPGSAADSKAYAVERHDDGSVTLTIKDRNIGIETQQELARQMRPWGIQVEVVAPTCESKSWGTDAVLALTAINEQGAPERLGAWSTTLDRGSKLVLENTARPLTKDEIKHYEVEPCVPVKSTPPDNSPTD</sequence>
<keyword evidence="1" id="KW-1133">Transmembrane helix</keyword>
<organism evidence="2 3">
    <name type="scientific">Streptomyces xiangluensis</name>
    <dbReference type="NCBI Taxonomy" id="2665720"/>
    <lineage>
        <taxon>Bacteria</taxon>
        <taxon>Bacillati</taxon>
        <taxon>Actinomycetota</taxon>
        <taxon>Actinomycetes</taxon>
        <taxon>Kitasatosporales</taxon>
        <taxon>Streptomycetaceae</taxon>
        <taxon>Streptomyces</taxon>
    </lineage>
</organism>
<protein>
    <recommendedName>
        <fullName evidence="4">DUF5667 domain-containing protein</fullName>
    </recommendedName>
</protein>
<keyword evidence="1" id="KW-0812">Transmembrane</keyword>